<proteinExistence type="predicted"/>
<keyword evidence="2" id="KW-1185">Reference proteome</keyword>
<sequence length="64" mass="7164">MFGFNNLKQLDDRVVLKPVLIISDLGKLVELRAGLRPDDRIIENTLDGISNGDRVRISSISSRN</sequence>
<accession>Q2YCQ6</accession>
<reference evidence="1 2" key="2">
    <citation type="journal article" date="2008" name="Appl. Environ. Microbiol.">
        <title>Complete genome sequence of Nitrosospira multiformis, an ammonia-oxidizing bacterium from the soil environment.</title>
        <authorList>
            <person name="Norton J.M."/>
            <person name="Klotz M.G."/>
            <person name="Stein L.Y."/>
            <person name="Arp D.J."/>
            <person name="Bottomley P.J."/>
            <person name="Chain P.S."/>
            <person name="Hauser L.J."/>
            <person name="Land M.L."/>
            <person name="Larimer F.W."/>
            <person name="Shin M.W."/>
            <person name="Starkenburg S.R."/>
        </authorList>
    </citation>
    <scope>NUCLEOTIDE SEQUENCE [LARGE SCALE GENOMIC DNA]</scope>
    <source>
        <strain evidence="2">ATCC 25196 / NCIMB 11849 / C 71</strain>
    </source>
</reference>
<name>Q2YCQ6_NITMU</name>
<gene>
    <name evidence="1" type="ordered locus">Nmul_A0157</name>
</gene>
<dbReference type="AlphaFoldDB" id="Q2YCQ6"/>
<dbReference type="RefSeq" id="WP_011379520.1">
    <property type="nucleotide sequence ID" value="NZ_FNVK01000030.1"/>
</dbReference>
<protein>
    <submittedName>
        <fullName evidence="1">Uncharacterized protein</fullName>
    </submittedName>
</protein>
<dbReference type="KEGG" id="nmu:Nmul_A0157"/>
<dbReference type="Proteomes" id="UP000002718">
    <property type="component" value="Chromosome"/>
</dbReference>
<dbReference type="EMBL" id="CP000103">
    <property type="protein sequence ID" value="ABB73465.1"/>
    <property type="molecule type" value="Genomic_DNA"/>
</dbReference>
<reference evidence="2" key="1">
    <citation type="submission" date="2005-08" db="EMBL/GenBank/DDBJ databases">
        <title>Complete sequence of chromosome 1 of Nitrosospira multiformis ATCC 25196.</title>
        <authorList>
            <person name="Copeland A."/>
            <person name="Lucas S."/>
            <person name="Lapidus A."/>
            <person name="Barry K."/>
            <person name="Detter J.C."/>
            <person name="Glavina T."/>
            <person name="Hammon N."/>
            <person name="Israni S."/>
            <person name="Pitluck S."/>
            <person name="Chain P."/>
            <person name="Malfatti S."/>
            <person name="Shin M."/>
            <person name="Vergez L."/>
            <person name="Schmutz J."/>
            <person name="Larimer F."/>
            <person name="Land M."/>
            <person name="Hauser L."/>
            <person name="Kyrpides N."/>
            <person name="Lykidis A."/>
            <person name="Richardson P."/>
        </authorList>
    </citation>
    <scope>NUCLEOTIDE SEQUENCE [LARGE SCALE GENOMIC DNA]</scope>
    <source>
        <strain evidence="2">ATCC 25196 / NCIMB 11849 / C 71</strain>
    </source>
</reference>
<dbReference type="HOGENOM" id="CLU_2863240_0_0_4"/>
<evidence type="ECO:0000313" key="1">
    <source>
        <dbReference type="EMBL" id="ABB73465.1"/>
    </source>
</evidence>
<organism evidence="1 2">
    <name type="scientific">Nitrosospira multiformis (strain ATCC 25196 / NCIMB 11849 / C 71)</name>
    <dbReference type="NCBI Taxonomy" id="323848"/>
    <lineage>
        <taxon>Bacteria</taxon>
        <taxon>Pseudomonadati</taxon>
        <taxon>Pseudomonadota</taxon>
        <taxon>Betaproteobacteria</taxon>
        <taxon>Nitrosomonadales</taxon>
        <taxon>Nitrosomonadaceae</taxon>
        <taxon>Nitrosospira</taxon>
    </lineage>
</organism>
<evidence type="ECO:0000313" key="2">
    <source>
        <dbReference type="Proteomes" id="UP000002718"/>
    </source>
</evidence>